<dbReference type="Gramene" id="TraesJAG3B03G01560750.1">
    <property type="protein sequence ID" value="TraesJAG3B03G01560750.1.CDS1"/>
    <property type="gene ID" value="TraesJAG3B03G01560750"/>
</dbReference>
<dbReference type="Gramene" id="TraesSYM3B03G01575270.1">
    <property type="protein sequence ID" value="TraesSYM3B03G01575270.1.CDS1"/>
    <property type="gene ID" value="TraesSYM3B03G01575270"/>
</dbReference>
<comment type="subcellular location">
    <subcellularLocation>
        <location evidence="1">Membrane</location>
        <topology evidence="1">Single-pass membrane protein</topology>
    </subcellularLocation>
</comment>
<dbReference type="GO" id="GO:0030247">
    <property type="term" value="F:polysaccharide binding"/>
    <property type="evidence" value="ECO:0007669"/>
    <property type="project" value="InterPro"/>
</dbReference>
<dbReference type="Gramene" id="TraesJUL3B03G01564400.1">
    <property type="protein sequence ID" value="TraesJUL3B03G01564400.1.CDS1"/>
    <property type="gene ID" value="TraesJUL3B03G01564400"/>
</dbReference>
<dbReference type="PANTHER" id="PTHR33138">
    <property type="entry name" value="OS01G0690200 PROTEIN"/>
    <property type="match status" value="1"/>
</dbReference>
<keyword evidence="2 3" id="KW-0732">Signal</keyword>
<evidence type="ECO:0000313" key="5">
    <source>
        <dbReference type="EMBL" id="CDM80932.1"/>
    </source>
</evidence>
<sequence>MSASCWSFRALWLPLVLMSAAADEQGEGCSGSAKRCGNLTMSDPFWLADEGIGRSCGSPDFVAVCDSNFTGFTSPVLRSAMPFSDGFAILNISYEDRSLHVIDVGKVHVLQVANSCHVPIWNSSVKLRPSFRIDPANVNLIFYNCTEVAAAAAVARSDRGLARTMVRCGNEWEVLVRVGVPYDVTGNYGGYALGGCHAVVTPVMGSSTGANASDYERLIGDGFLLTWLEPPHHARKFTRQIIF</sequence>
<organism evidence="5">
    <name type="scientific">Triticum aestivum</name>
    <name type="common">Wheat</name>
    <dbReference type="NCBI Taxonomy" id="4565"/>
    <lineage>
        <taxon>Eukaryota</taxon>
        <taxon>Viridiplantae</taxon>
        <taxon>Streptophyta</taxon>
        <taxon>Embryophyta</taxon>
        <taxon>Tracheophyta</taxon>
        <taxon>Spermatophyta</taxon>
        <taxon>Magnoliopsida</taxon>
        <taxon>Liliopsida</taxon>
        <taxon>Poales</taxon>
        <taxon>Poaceae</taxon>
        <taxon>BOP clade</taxon>
        <taxon>Pooideae</taxon>
        <taxon>Triticodae</taxon>
        <taxon>Triticeae</taxon>
        <taxon>Triticinae</taxon>
        <taxon>Triticum</taxon>
    </lineage>
</organism>
<dbReference type="Gramene" id="TraesARI3B03G01577780.1">
    <property type="protein sequence ID" value="TraesARI3B03G01577780.1.CDS1"/>
    <property type="gene ID" value="TraesARI3B03G01577780"/>
</dbReference>
<proteinExistence type="predicted"/>
<evidence type="ECO:0000256" key="3">
    <source>
        <dbReference type="SAM" id="SignalP"/>
    </source>
</evidence>
<dbReference type="EMBL" id="HG670306">
    <property type="protein sequence ID" value="CDM80932.1"/>
    <property type="molecule type" value="Genomic_DNA"/>
</dbReference>
<feature type="domain" description="Wall-associated receptor kinase galacturonan-binding" evidence="4">
    <location>
        <begin position="31"/>
        <end position="103"/>
    </location>
</feature>
<feature type="chain" id="PRO_5014501528" description="Wall-associated receptor kinase galacturonan-binding domain-containing protein" evidence="3">
    <location>
        <begin position="23"/>
        <end position="243"/>
    </location>
</feature>
<protein>
    <recommendedName>
        <fullName evidence="4">Wall-associated receptor kinase galacturonan-binding domain-containing protein</fullName>
    </recommendedName>
</protein>
<dbReference type="PANTHER" id="PTHR33138:SF89">
    <property type="entry name" value="WALL-ASSOCIATED RECEPTOR KINASE GALACTURONAN-BINDING DOMAIN-CONTAINING PROTEIN"/>
    <property type="match status" value="1"/>
</dbReference>
<evidence type="ECO:0000259" key="4">
    <source>
        <dbReference type="Pfam" id="PF13947"/>
    </source>
</evidence>
<reference evidence="5" key="1">
    <citation type="journal article" date="2014" name="Science">
        <title>Structural and functional partitioning of bread wheat chromosome 3B.</title>
        <authorList>
            <person name="Choulet F."/>
            <person name="Alberti A."/>
            <person name="Theil S."/>
            <person name="Glover N."/>
            <person name="Barbe V."/>
            <person name="Daron J."/>
            <person name="Pingault L."/>
            <person name="Sourdille P."/>
            <person name="Couloux A."/>
            <person name="Paux E."/>
            <person name="Leroy P."/>
            <person name="Mangenot S."/>
            <person name="Guilhot N."/>
            <person name="Le Gouis J."/>
            <person name="Balfourier F."/>
            <person name="Alaux M."/>
            <person name="Jamilloux V."/>
            <person name="Poulain J."/>
            <person name="Durand C."/>
            <person name="Bellec A."/>
            <person name="Gaspin C."/>
            <person name="Safar J."/>
            <person name="Dolezel J."/>
            <person name="Rogers J."/>
            <person name="Vandepoele K."/>
            <person name="Aury J.M."/>
            <person name="Mayer K."/>
            <person name="Berges H."/>
            <person name="Quesneville H."/>
            <person name="Wincker P."/>
            <person name="Feuillet C."/>
        </authorList>
    </citation>
    <scope>NUCLEOTIDE SEQUENCE</scope>
</reference>
<dbReference type="Pfam" id="PF13947">
    <property type="entry name" value="GUB_WAK_bind"/>
    <property type="match status" value="1"/>
</dbReference>
<gene>
    <name evidence="5" type="ORF">TRAES_3BF038300050CFD_c1</name>
</gene>
<dbReference type="InterPro" id="IPR025287">
    <property type="entry name" value="WAK_GUB"/>
</dbReference>
<evidence type="ECO:0000256" key="2">
    <source>
        <dbReference type="ARBA" id="ARBA00022729"/>
    </source>
</evidence>
<name>A0A077RV30_WHEAT</name>
<evidence type="ECO:0000256" key="1">
    <source>
        <dbReference type="ARBA" id="ARBA00004167"/>
    </source>
</evidence>
<dbReference type="HOGENOM" id="CLU_000288_38_6_1"/>
<dbReference type="Gramene" id="TraesSTA3B03G01544810.1">
    <property type="protein sequence ID" value="TraesSTA3B03G01544810.1.CDS1"/>
    <property type="gene ID" value="TraesSTA3B03G01544810"/>
</dbReference>
<dbReference type="AlphaFoldDB" id="A0A077RV30"/>
<dbReference type="ExpressionAtlas" id="A0A077RV30">
    <property type="expression patterns" value="baseline and differential"/>
</dbReference>
<dbReference type="Gramene" id="TraesLDM3B03G01552930.1">
    <property type="protein sequence ID" value="TraesLDM3B03G01552930.1.CDS1"/>
    <property type="gene ID" value="TraesLDM3B03G01552930"/>
</dbReference>
<dbReference type="GO" id="GO:0016020">
    <property type="term" value="C:membrane"/>
    <property type="evidence" value="ECO:0007669"/>
    <property type="project" value="UniProtKB-SubCell"/>
</dbReference>
<accession>A0A077RV30</accession>
<feature type="signal peptide" evidence="3">
    <location>
        <begin position="1"/>
        <end position="22"/>
    </location>
</feature>
<dbReference type="Gramene" id="TraesMAC3B03G01552020.1">
    <property type="protein sequence ID" value="TraesMAC3B03G01552020.1.CDS1"/>
    <property type="gene ID" value="TraesMAC3B03G01552020"/>
</dbReference>